<evidence type="ECO:0000313" key="11">
    <source>
        <dbReference type="Proteomes" id="UP000230008"/>
    </source>
</evidence>
<dbReference type="Gene3D" id="3.40.50.1980">
    <property type="entry name" value="Nitrogenase molybdenum iron protein domain"/>
    <property type="match status" value="2"/>
</dbReference>
<keyword evidence="7" id="KW-1133">Transmembrane helix</keyword>
<evidence type="ECO:0000313" key="8">
    <source>
        <dbReference type="EMBL" id="ATW30440.1"/>
    </source>
</evidence>
<evidence type="ECO:0000256" key="4">
    <source>
        <dbReference type="ARBA" id="ARBA00022723"/>
    </source>
</evidence>
<dbReference type="PRINTS" id="PR00691">
    <property type="entry name" value="ADHESINB"/>
</dbReference>
<dbReference type="GO" id="GO:0030001">
    <property type="term" value="P:metal ion transport"/>
    <property type="evidence" value="ECO:0007669"/>
    <property type="project" value="InterPro"/>
</dbReference>
<comment type="similarity">
    <text evidence="2 6">Belongs to the bacterial solute-binding protein 9 family.</text>
</comment>
<dbReference type="GeneID" id="66261664"/>
<evidence type="ECO:0000256" key="7">
    <source>
        <dbReference type="SAM" id="Phobius"/>
    </source>
</evidence>
<gene>
    <name evidence="8" type="ORF">BJP41_09020</name>
    <name evidence="9" type="ORF">BJP43_09310</name>
</gene>
<sequence>MFNKYKNTVLNQKPVDYVLNHFFYRLRFFYLTLLSISLFSISTFNHAEISASKNHRLFKVITTFTIIQDIAQNIAGDAAVVESITKPGAEIHGYQPTPRDILKAQSADLILWNGMHLERWFERFFENIKQVPAVIVTQNIQPLPIREGPYHGIPNPHAWMSPSNALIYIDNICNAFKKHDPEHAAVYQRNAETYALQIRALDARLRARLARIPENQRWLVTSEGAFSYLAQDYAFKEAYLWPINAEEQGSPQQVRKVIDIVRQYRIPVVFSESTISDKPAKQVSKETDAQYGGILYVDSLSNKNGPVPTYIDLLNITVQTIAKGFGQ</sequence>
<evidence type="ECO:0000256" key="5">
    <source>
        <dbReference type="ARBA" id="ARBA00022729"/>
    </source>
</evidence>
<dbReference type="AlphaFoldDB" id="A0A2D3SZ38"/>
<keyword evidence="4" id="KW-0479">Metal-binding</keyword>
<dbReference type="GO" id="GO:0046872">
    <property type="term" value="F:metal ion binding"/>
    <property type="evidence" value="ECO:0007669"/>
    <property type="project" value="UniProtKB-KW"/>
</dbReference>
<proteinExistence type="inferred from homology"/>
<dbReference type="CDD" id="cd01137">
    <property type="entry name" value="PsaA"/>
    <property type="match status" value="1"/>
</dbReference>
<keyword evidence="3 6" id="KW-0813">Transport</keyword>
<dbReference type="SUPFAM" id="SSF53807">
    <property type="entry name" value="Helical backbone' metal receptor"/>
    <property type="match status" value="1"/>
</dbReference>
<dbReference type="InterPro" id="IPR006128">
    <property type="entry name" value="Lipoprotein_PsaA-like"/>
</dbReference>
<evidence type="ECO:0000256" key="3">
    <source>
        <dbReference type="ARBA" id="ARBA00022448"/>
    </source>
</evidence>
<reference evidence="10 11" key="2">
    <citation type="submission" date="2017-11" db="EMBL/GenBank/DDBJ databases">
        <title>PacBio sequencing of new strain of the secondary endosymbiont Candidatus Hamiltonella defensa.</title>
        <authorList>
            <person name="Strand M.R."/>
            <person name="Oliver K."/>
        </authorList>
    </citation>
    <scope>NUCLEOTIDE SEQUENCE [LARGE SCALE GENOMIC DNA]</scope>
    <source>
        <strain evidence="11">A2C</strain>
        <strain evidence="10">ZA17</strain>
    </source>
</reference>
<protein>
    <submittedName>
        <fullName evidence="9">Metal ABC transporter substrate-binding protein</fullName>
    </submittedName>
</protein>
<dbReference type="RefSeq" id="WP_015874434.1">
    <property type="nucleotide sequence ID" value="NZ_CADIJH010000008.1"/>
</dbReference>
<dbReference type="InterPro" id="IPR050492">
    <property type="entry name" value="Bact_metal-bind_prot9"/>
</dbReference>
<name>A0A2D3SZ38_9ENTR</name>
<reference evidence="9" key="3">
    <citation type="journal article" date="2018" name="Genome Biol. Evol.">
        <title>Culture-Facilitated Comparative Genomics of the Facultative Symbiont Hamiltonella defensa.</title>
        <authorList>
            <person name="Chevignon G."/>
            <person name="Boyd B.M."/>
            <person name="Brandt J.W."/>
            <person name="Oliver K.M."/>
            <person name="Strand M.R."/>
        </authorList>
    </citation>
    <scope>NUCLEOTIDE SEQUENCE</scope>
    <source>
        <strain evidence="8">A2C</strain>
        <strain evidence="9">ZA17</strain>
    </source>
</reference>
<accession>A0A2D3SZ38</accession>
<reference evidence="10 11" key="1">
    <citation type="submission" date="2016-10" db="EMBL/GenBank/DDBJ databases">
        <authorList>
            <person name="Chevignon G."/>
        </authorList>
    </citation>
    <scope>NUCLEOTIDE SEQUENCE [LARGE SCALE GENOMIC DNA]</scope>
    <source>
        <strain evidence="11">A2C</strain>
        <strain evidence="10">ZA17</strain>
    </source>
</reference>
<dbReference type="GO" id="GO:0007155">
    <property type="term" value="P:cell adhesion"/>
    <property type="evidence" value="ECO:0007669"/>
    <property type="project" value="InterPro"/>
</dbReference>
<dbReference type="OMA" id="DPHIWFD"/>
<dbReference type="Proteomes" id="UP000229055">
    <property type="component" value="Chromosome"/>
</dbReference>
<dbReference type="InterPro" id="IPR006129">
    <property type="entry name" value="AdhesinB"/>
</dbReference>
<evidence type="ECO:0000313" key="9">
    <source>
        <dbReference type="EMBL" id="ATW34419.1"/>
    </source>
</evidence>
<evidence type="ECO:0000256" key="2">
    <source>
        <dbReference type="ARBA" id="ARBA00011028"/>
    </source>
</evidence>
<dbReference type="GO" id="GO:0030313">
    <property type="term" value="C:cell envelope"/>
    <property type="evidence" value="ECO:0007669"/>
    <property type="project" value="UniProtKB-SubCell"/>
</dbReference>
<keyword evidence="5" id="KW-0732">Signal</keyword>
<dbReference type="EMBL" id="CP017606">
    <property type="protein sequence ID" value="ATW30440.1"/>
    <property type="molecule type" value="Genomic_DNA"/>
</dbReference>
<dbReference type="InterPro" id="IPR006127">
    <property type="entry name" value="ZnuA-like"/>
</dbReference>
<dbReference type="Proteomes" id="UP000230008">
    <property type="component" value="Chromosome"/>
</dbReference>
<feature type="transmembrane region" description="Helical" evidence="7">
    <location>
        <begin position="28"/>
        <end position="47"/>
    </location>
</feature>
<evidence type="ECO:0000256" key="6">
    <source>
        <dbReference type="RuleBase" id="RU003512"/>
    </source>
</evidence>
<comment type="subcellular location">
    <subcellularLocation>
        <location evidence="1">Cell envelope</location>
    </subcellularLocation>
</comment>
<dbReference type="PANTHER" id="PTHR42953">
    <property type="entry name" value="HIGH-AFFINITY ZINC UPTAKE SYSTEM PROTEIN ZNUA-RELATED"/>
    <property type="match status" value="1"/>
</dbReference>
<evidence type="ECO:0000313" key="10">
    <source>
        <dbReference type="Proteomes" id="UP000229055"/>
    </source>
</evidence>
<keyword evidence="7" id="KW-0472">Membrane</keyword>
<evidence type="ECO:0000256" key="1">
    <source>
        <dbReference type="ARBA" id="ARBA00004196"/>
    </source>
</evidence>
<dbReference type="Pfam" id="PF01297">
    <property type="entry name" value="ZnuA"/>
    <property type="match status" value="1"/>
</dbReference>
<dbReference type="PRINTS" id="PR00690">
    <property type="entry name" value="ADHESNFAMILY"/>
</dbReference>
<dbReference type="PANTHER" id="PTHR42953:SF1">
    <property type="entry name" value="METAL-BINDING PROTEIN HI_0362-RELATED"/>
    <property type="match status" value="1"/>
</dbReference>
<dbReference type="EMBL" id="CP017613">
    <property type="protein sequence ID" value="ATW34419.1"/>
    <property type="molecule type" value="Genomic_DNA"/>
</dbReference>
<keyword evidence="7" id="KW-0812">Transmembrane</keyword>
<organism evidence="9 10">
    <name type="scientific">Candidatus Williamhamiltonella defendens</name>
    <dbReference type="NCBI Taxonomy" id="138072"/>
    <lineage>
        <taxon>Bacteria</taxon>
        <taxon>Pseudomonadati</taxon>
        <taxon>Pseudomonadota</taxon>
        <taxon>Gammaproteobacteria</taxon>
        <taxon>Enterobacterales</taxon>
        <taxon>Enterobacteriaceae</taxon>
        <taxon>aphid secondary symbionts</taxon>
        <taxon>Candidatus Williamhamiltonella</taxon>
    </lineage>
</organism>